<feature type="compositionally biased region" description="Low complexity" evidence="1">
    <location>
        <begin position="112"/>
        <end position="129"/>
    </location>
</feature>
<gene>
    <name evidence="2" type="ORF">DEA37_0012935</name>
</gene>
<accession>A0A5J4NH02</accession>
<sequence>MKSFTKGLATVDRVRLPGWGPRDSQSRWLETLGEMAANRAQWRECCRCLSELSVNSSEAKLWEFHLVNYSASYNEETFSLIELDDYVPTDTIESNQCNEDQLCLSSPPPEHSPSGPMTFASNSNSAAASPKMNSPPGAEIGNDSAEQIPKESPKPAPDQEEPLALGLDCKIPSHKADRICVEAQFENLIDQLSDLRPTSADNLGRLKTKFTDIAYGETTVIELFVALKLKEQMSYCECSIGVNSLFINALKIVLPTPVLNPNNGQTSIYFLRTKYQIEFAEVRSVIRKLLPPNVSSHEDTPKVYTWM</sequence>
<dbReference type="AlphaFoldDB" id="A0A5J4NH02"/>
<organism evidence="2 3">
    <name type="scientific">Paragonimus westermani</name>
    <dbReference type="NCBI Taxonomy" id="34504"/>
    <lineage>
        <taxon>Eukaryota</taxon>
        <taxon>Metazoa</taxon>
        <taxon>Spiralia</taxon>
        <taxon>Lophotrochozoa</taxon>
        <taxon>Platyhelminthes</taxon>
        <taxon>Trematoda</taxon>
        <taxon>Digenea</taxon>
        <taxon>Plagiorchiida</taxon>
        <taxon>Troglotremata</taxon>
        <taxon>Troglotrematidae</taxon>
        <taxon>Paragonimus</taxon>
    </lineage>
</organism>
<proteinExistence type="predicted"/>
<evidence type="ECO:0000313" key="2">
    <source>
        <dbReference type="EMBL" id="KAA3674805.1"/>
    </source>
</evidence>
<feature type="region of interest" description="Disordered" evidence="1">
    <location>
        <begin position="99"/>
        <end position="162"/>
    </location>
</feature>
<dbReference type="EMBL" id="QNGE01002905">
    <property type="protein sequence ID" value="KAA3674805.1"/>
    <property type="molecule type" value="Genomic_DNA"/>
</dbReference>
<keyword evidence="3" id="KW-1185">Reference proteome</keyword>
<dbReference type="Proteomes" id="UP000324629">
    <property type="component" value="Unassembled WGS sequence"/>
</dbReference>
<evidence type="ECO:0000256" key="1">
    <source>
        <dbReference type="SAM" id="MobiDB-lite"/>
    </source>
</evidence>
<evidence type="ECO:0000313" key="3">
    <source>
        <dbReference type="Proteomes" id="UP000324629"/>
    </source>
</evidence>
<reference evidence="2 3" key="1">
    <citation type="journal article" date="2019" name="Gigascience">
        <title>Whole-genome sequence of the oriental lung fluke Paragonimus westermani.</title>
        <authorList>
            <person name="Oey H."/>
            <person name="Zakrzewski M."/>
            <person name="Narain K."/>
            <person name="Devi K.R."/>
            <person name="Agatsuma T."/>
            <person name="Nawaratna S."/>
            <person name="Gobert G.N."/>
            <person name="Jones M.K."/>
            <person name="Ragan M.A."/>
            <person name="McManus D.P."/>
            <person name="Krause L."/>
        </authorList>
    </citation>
    <scope>NUCLEOTIDE SEQUENCE [LARGE SCALE GENOMIC DNA]</scope>
    <source>
        <strain evidence="2 3">IND2009</strain>
    </source>
</reference>
<protein>
    <submittedName>
        <fullName evidence="2">Uncharacterized protein</fullName>
    </submittedName>
</protein>
<comment type="caution">
    <text evidence="2">The sequence shown here is derived from an EMBL/GenBank/DDBJ whole genome shotgun (WGS) entry which is preliminary data.</text>
</comment>
<name>A0A5J4NH02_9TREM</name>